<proteinExistence type="inferred from homology"/>
<comment type="catalytic activity">
    <reaction evidence="1">
        <text>D-glucuronate = D-fructuronate</text>
        <dbReference type="Rhea" id="RHEA:13049"/>
        <dbReference type="ChEBI" id="CHEBI:58720"/>
        <dbReference type="ChEBI" id="CHEBI:59863"/>
        <dbReference type="EC" id="5.3.1.12"/>
    </reaction>
</comment>
<evidence type="ECO:0000313" key="8">
    <source>
        <dbReference type="Proteomes" id="UP001519887"/>
    </source>
</evidence>
<dbReference type="Proteomes" id="UP001519887">
    <property type="component" value="Unassembled WGS sequence"/>
</dbReference>
<evidence type="ECO:0000256" key="1">
    <source>
        <dbReference type="ARBA" id="ARBA00001165"/>
    </source>
</evidence>
<evidence type="ECO:0000256" key="2">
    <source>
        <dbReference type="ARBA" id="ARBA00004892"/>
    </source>
</evidence>
<protein>
    <recommendedName>
        <fullName evidence="5">Uronate isomerase</fullName>
        <ecNumber evidence="4">5.3.1.12</ecNumber>
    </recommendedName>
</protein>
<dbReference type="Gene3D" id="3.20.20.140">
    <property type="entry name" value="Metal-dependent hydrolases"/>
    <property type="match status" value="1"/>
</dbReference>
<dbReference type="InterPro" id="IPR032466">
    <property type="entry name" value="Metal_Hydrolase"/>
</dbReference>
<comment type="pathway">
    <text evidence="2">Carbohydrate metabolism; pentose and glucuronate interconversion.</text>
</comment>
<dbReference type="GO" id="GO:0016853">
    <property type="term" value="F:isomerase activity"/>
    <property type="evidence" value="ECO:0007669"/>
    <property type="project" value="UniProtKB-KW"/>
</dbReference>
<dbReference type="EMBL" id="JAHZIK010000792">
    <property type="protein sequence ID" value="MBW7457241.1"/>
    <property type="molecule type" value="Genomic_DNA"/>
</dbReference>
<keyword evidence="6 7" id="KW-0413">Isomerase</keyword>
<organism evidence="7 8">
    <name type="scientific">Paenibacillus sepulcri</name>
    <dbReference type="NCBI Taxonomy" id="359917"/>
    <lineage>
        <taxon>Bacteria</taxon>
        <taxon>Bacillati</taxon>
        <taxon>Bacillota</taxon>
        <taxon>Bacilli</taxon>
        <taxon>Bacillales</taxon>
        <taxon>Paenibacillaceae</taxon>
        <taxon>Paenibacillus</taxon>
    </lineage>
</organism>
<dbReference type="SUPFAM" id="SSF51556">
    <property type="entry name" value="Metallo-dependent hydrolases"/>
    <property type="match status" value="1"/>
</dbReference>
<evidence type="ECO:0000256" key="4">
    <source>
        <dbReference type="ARBA" id="ARBA00012546"/>
    </source>
</evidence>
<evidence type="ECO:0000256" key="5">
    <source>
        <dbReference type="ARBA" id="ARBA00020555"/>
    </source>
</evidence>
<evidence type="ECO:0000256" key="6">
    <source>
        <dbReference type="ARBA" id="ARBA00023235"/>
    </source>
</evidence>
<comment type="caution">
    <text evidence="7">The sequence shown here is derived from an EMBL/GenBank/DDBJ whole genome shotgun (WGS) entry which is preliminary data.</text>
</comment>
<name>A0ABS7C8K1_9BACL</name>
<dbReference type="PANTHER" id="PTHR30068:SF4">
    <property type="entry name" value="URONATE ISOMERASE"/>
    <property type="match status" value="1"/>
</dbReference>
<feature type="non-terminal residue" evidence="7">
    <location>
        <position position="131"/>
    </location>
</feature>
<dbReference type="Gene3D" id="1.10.2020.10">
    <property type="entry name" value="uronate isomerase, domain 2, chain A"/>
    <property type="match status" value="1"/>
</dbReference>
<evidence type="ECO:0000256" key="3">
    <source>
        <dbReference type="ARBA" id="ARBA00008397"/>
    </source>
</evidence>
<gene>
    <name evidence="7" type="ORF">K0U00_24685</name>
</gene>
<comment type="similarity">
    <text evidence="3">Belongs to the metallo-dependent hydrolases superfamily. Uronate isomerase family.</text>
</comment>
<evidence type="ECO:0000313" key="7">
    <source>
        <dbReference type="EMBL" id="MBW7457241.1"/>
    </source>
</evidence>
<keyword evidence="8" id="KW-1185">Reference proteome</keyword>
<reference evidence="7 8" key="1">
    <citation type="submission" date="2021-07" db="EMBL/GenBank/DDBJ databases">
        <title>Paenibacillus radiodurans sp. nov., isolated from the southeastern edge of Tengger Desert.</title>
        <authorList>
            <person name="Zhang G."/>
        </authorList>
    </citation>
    <scope>NUCLEOTIDE SEQUENCE [LARGE SCALE GENOMIC DNA]</scope>
    <source>
        <strain evidence="7 8">CCM 7311</strain>
    </source>
</reference>
<accession>A0ABS7C8K1</accession>
<dbReference type="InterPro" id="IPR003766">
    <property type="entry name" value="Uronate_isomerase"/>
</dbReference>
<dbReference type="PANTHER" id="PTHR30068">
    <property type="entry name" value="URONATE ISOMERASE"/>
    <property type="match status" value="1"/>
</dbReference>
<sequence>MKPFMDDNFLLNSETAIDLYHSFAKDMPIIDYHCHLSPQEIYENKTFRNITDVWLSGDHYKWRALRSNGVEEQLITGDADDRSKFDAWAATVPVTLGNPLYQWSHLELRRFFGIEELINTGNAEAIWEKAN</sequence>
<dbReference type="Pfam" id="PF02614">
    <property type="entry name" value="UxaC"/>
    <property type="match status" value="1"/>
</dbReference>
<dbReference type="EC" id="5.3.1.12" evidence="4"/>